<evidence type="ECO:0000313" key="4">
    <source>
        <dbReference type="Proteomes" id="UP001324634"/>
    </source>
</evidence>
<sequence>MKSKLSLLFLMSFFCSCAVFKPAPKVVSTNVENDGTQIIELESPIQKELDRQIAQTSGMSAHTVYDNEKKIEALNENKKSKFLQTLAGPYKFHTVKNKESLGAIATKIYGDKRMWKYLKGWNQEVLDNGLSVGMKIKYLPKEHKYFSKFKFNNDQPTRMPASTK</sequence>
<dbReference type="KEGG" id="psti:SOO65_08435"/>
<evidence type="ECO:0000313" key="3">
    <source>
        <dbReference type="EMBL" id="WPU66773.1"/>
    </source>
</evidence>
<feature type="chain" id="PRO_5043433090" evidence="1">
    <location>
        <begin position="18"/>
        <end position="164"/>
    </location>
</feature>
<dbReference type="PROSITE" id="PS51782">
    <property type="entry name" value="LYSM"/>
    <property type="match status" value="1"/>
</dbReference>
<evidence type="ECO:0000259" key="2">
    <source>
        <dbReference type="PROSITE" id="PS51782"/>
    </source>
</evidence>
<keyword evidence="1" id="KW-0732">Signal</keyword>
<dbReference type="CDD" id="cd00118">
    <property type="entry name" value="LysM"/>
    <property type="match status" value="1"/>
</dbReference>
<dbReference type="Proteomes" id="UP001324634">
    <property type="component" value="Chromosome"/>
</dbReference>
<proteinExistence type="predicted"/>
<accession>A0AAX4HUA5</accession>
<gene>
    <name evidence="3" type="ORF">SOO65_08435</name>
</gene>
<dbReference type="InterPro" id="IPR018392">
    <property type="entry name" value="LysM"/>
</dbReference>
<dbReference type="AlphaFoldDB" id="A0AAX4HUA5"/>
<reference evidence="3 4" key="1">
    <citation type="submission" date="2023-11" db="EMBL/GenBank/DDBJ databases">
        <title>Peredibacter starrii A3.12.</title>
        <authorList>
            <person name="Mitchell R.J."/>
        </authorList>
    </citation>
    <scope>NUCLEOTIDE SEQUENCE [LARGE SCALE GENOMIC DNA]</scope>
    <source>
        <strain evidence="3 4">A3.12</strain>
    </source>
</reference>
<dbReference type="PROSITE" id="PS51257">
    <property type="entry name" value="PROKAR_LIPOPROTEIN"/>
    <property type="match status" value="1"/>
</dbReference>
<feature type="domain" description="LysM" evidence="2">
    <location>
        <begin position="91"/>
        <end position="138"/>
    </location>
</feature>
<name>A0AAX4HUA5_9BACT</name>
<protein>
    <submittedName>
        <fullName evidence="3">LysM domain-containing protein</fullName>
    </submittedName>
</protein>
<keyword evidence="4" id="KW-1185">Reference proteome</keyword>
<feature type="signal peptide" evidence="1">
    <location>
        <begin position="1"/>
        <end position="17"/>
    </location>
</feature>
<organism evidence="3 4">
    <name type="scientific">Peredibacter starrii</name>
    <dbReference type="NCBI Taxonomy" id="28202"/>
    <lineage>
        <taxon>Bacteria</taxon>
        <taxon>Pseudomonadati</taxon>
        <taxon>Bdellovibrionota</taxon>
        <taxon>Bacteriovoracia</taxon>
        <taxon>Bacteriovoracales</taxon>
        <taxon>Bacteriovoracaceae</taxon>
        <taxon>Peredibacter</taxon>
    </lineage>
</organism>
<dbReference type="EMBL" id="CP139487">
    <property type="protein sequence ID" value="WPU66773.1"/>
    <property type="molecule type" value="Genomic_DNA"/>
</dbReference>
<dbReference type="RefSeq" id="WP_321399316.1">
    <property type="nucleotide sequence ID" value="NZ_CP139487.1"/>
</dbReference>
<evidence type="ECO:0000256" key="1">
    <source>
        <dbReference type="SAM" id="SignalP"/>
    </source>
</evidence>